<name>A0A3G2JTU4_9ABAC</name>
<sequence>MTAFQKDLQMLINKLSCDHAVQEKSKLGNVIQHMGRAGLLLERKKNEDFSIKENIEISDVTRNYLNLLQTEKLTKCKLCYHIDDNLRCEFHKKYIFAKDPKIYYDEYIEFLNSEMGIISFIELYYTYLGVPFWKLTALMMMRDLTGFSSIKELLTYYNYECQDDVDVVPYEIMDCDD</sequence>
<dbReference type="Proteomes" id="UP000676073">
    <property type="component" value="Segment"/>
</dbReference>
<proteinExistence type="predicted"/>
<dbReference type="Pfam" id="PF06851">
    <property type="entry name" value="DUF1247"/>
    <property type="match status" value="1"/>
</dbReference>
<reference evidence="1 2" key="1">
    <citation type="submission" date="2018-05" db="EMBL/GenBank/DDBJ databases">
        <title>The genome sequence of a novel Spodoptera exigua multiple nucleopolyhedrovirus, SeMNPV-QD, isolated from Qingdao, China.</title>
        <authorList>
            <person name="Chen Y."/>
            <person name="Qi B."/>
            <person name="Zheng G."/>
            <person name="Zhang Y."/>
            <person name="Li C."/>
        </authorList>
    </citation>
    <scope>NUCLEOTIDE SEQUENCE [LARGE SCALE GENOMIC DNA]</scope>
    <source>
        <strain evidence="1">SeMNPV-QD</strain>
    </source>
</reference>
<dbReference type="EMBL" id="MH370144">
    <property type="protein sequence ID" value="AYN45072.1"/>
    <property type="molecule type" value="Genomic_DNA"/>
</dbReference>
<gene>
    <name evidence="1" type="primary">se112</name>
    <name evidence="1" type="ORF">SENV_ORF112</name>
</gene>
<dbReference type="GeneID" id="80535868"/>
<evidence type="ECO:0000313" key="2">
    <source>
        <dbReference type="Proteomes" id="UP000676073"/>
    </source>
</evidence>
<dbReference type="KEGG" id="vg:80535868"/>
<accession>A0A3G2JTU4</accession>
<dbReference type="InterPro" id="IPR009657">
    <property type="entry name" value="Protein_Ac34"/>
</dbReference>
<protein>
    <submittedName>
        <fullName evidence="1">Se112</fullName>
    </submittedName>
</protein>
<keyword evidence="2" id="KW-1185">Reference proteome</keyword>
<organism evidence="1 2">
    <name type="scientific">Spodoptera exigua multiple nucleopolyhedrovirus</name>
    <dbReference type="NCBI Taxonomy" id="10454"/>
    <lineage>
        <taxon>Viruses</taxon>
        <taxon>Viruses incertae sedis</taxon>
        <taxon>Naldaviricetes</taxon>
        <taxon>Lefavirales</taxon>
        <taxon>Baculoviridae</taxon>
        <taxon>Alphabaculovirus</taxon>
    </lineage>
</organism>
<dbReference type="RefSeq" id="YP_010797876.1">
    <property type="nucleotide sequence ID" value="NC_076246.1"/>
</dbReference>
<evidence type="ECO:0000313" key="1">
    <source>
        <dbReference type="EMBL" id="AYN45072.1"/>
    </source>
</evidence>